<dbReference type="KEGG" id="stae:HNV11_17095"/>
<keyword evidence="9" id="KW-1185">Reference proteome</keyword>
<keyword evidence="5 7" id="KW-0456">Lyase</keyword>
<evidence type="ECO:0000313" key="9">
    <source>
        <dbReference type="Proteomes" id="UP000502756"/>
    </source>
</evidence>
<keyword evidence="4 6" id="KW-0663">Pyridoxal phosphate</keyword>
<keyword evidence="3" id="KW-0210">Decarboxylase</keyword>
<dbReference type="Gene3D" id="3.40.640.10">
    <property type="entry name" value="Type I PLP-dependent aspartate aminotransferase-like (Major domain)"/>
    <property type="match status" value="1"/>
</dbReference>
<dbReference type="GO" id="GO:0016831">
    <property type="term" value="F:carboxy-lyase activity"/>
    <property type="evidence" value="ECO:0007669"/>
    <property type="project" value="UniProtKB-KW"/>
</dbReference>
<dbReference type="PRINTS" id="PR00800">
    <property type="entry name" value="YHDCRBOXLASE"/>
</dbReference>
<dbReference type="GO" id="GO:0005737">
    <property type="term" value="C:cytoplasm"/>
    <property type="evidence" value="ECO:0007669"/>
    <property type="project" value="TreeGrafter"/>
</dbReference>
<dbReference type="GO" id="GO:0030170">
    <property type="term" value="F:pyridoxal phosphate binding"/>
    <property type="evidence" value="ECO:0007669"/>
    <property type="project" value="InterPro"/>
</dbReference>
<dbReference type="RefSeq" id="WP_171740815.1">
    <property type="nucleotide sequence ID" value="NZ_CP053435.1"/>
</dbReference>
<dbReference type="Pfam" id="PF00282">
    <property type="entry name" value="Pyridoxal_deC"/>
    <property type="match status" value="1"/>
</dbReference>
<dbReference type="InterPro" id="IPR015424">
    <property type="entry name" value="PyrdxlP-dep_Trfase"/>
</dbReference>
<dbReference type="GO" id="GO:0019752">
    <property type="term" value="P:carboxylic acid metabolic process"/>
    <property type="evidence" value="ECO:0007669"/>
    <property type="project" value="InterPro"/>
</dbReference>
<gene>
    <name evidence="8" type="ORF">HNV11_17095</name>
</gene>
<sequence>MNTPLTAAYSPAAFRQQAHALVDLLADHLERAQSGTNPVLDYTEPDEQLAYWQTDFEKPVNADPLPLLTDMIQRSIHLHNPRFMGHQVAPPLPLTALTGLLTGLLNQGMAVYEMGMTANALERIVTQWLATKLGLGSDAGGLLTSGGTLANLTALLTARAIFAPTDVWEHGTTDRLAILVSEEAHYCVDRAARIMGLGTDGIIKIPTNERFQMQTDLLETYLERAKTQGLTVFAVVGSACSTSTGSYDDLSAIADFCEQHKLWFHADGAHGGAAVLSDTYRPLVQGIERADSVVVDFHKMMMVPALVTAVLYRRDADSFRTFQQKAQYLWADADAKDWFNSGKRAFECTKLMMSAKVYTVLRTYGEAIFTENVETLYDLARWFAQAVSSRPSFTLAVAPESNIVCFRYIGDGSQSNQLDAINTQIRRQLLKDGQFFIVQTSLRGQVYLRVSLMNPLTTTEHLTALVNEIERIGADLTNLSNSDSATYSA</sequence>
<dbReference type="PANTHER" id="PTHR45677:SF8">
    <property type="entry name" value="CYSTEINE SULFINIC ACID DECARBOXYLASE"/>
    <property type="match status" value="1"/>
</dbReference>
<organism evidence="8 9">
    <name type="scientific">Spirosoma taeanense</name>
    <dbReference type="NCBI Taxonomy" id="2735870"/>
    <lineage>
        <taxon>Bacteria</taxon>
        <taxon>Pseudomonadati</taxon>
        <taxon>Bacteroidota</taxon>
        <taxon>Cytophagia</taxon>
        <taxon>Cytophagales</taxon>
        <taxon>Cytophagaceae</taxon>
        <taxon>Spirosoma</taxon>
    </lineage>
</organism>
<accession>A0A6M5YCF4</accession>
<evidence type="ECO:0000256" key="3">
    <source>
        <dbReference type="ARBA" id="ARBA00022793"/>
    </source>
</evidence>
<dbReference type="AlphaFoldDB" id="A0A6M5YCF4"/>
<dbReference type="GO" id="GO:0006520">
    <property type="term" value="P:amino acid metabolic process"/>
    <property type="evidence" value="ECO:0007669"/>
    <property type="project" value="InterPro"/>
</dbReference>
<dbReference type="Gene3D" id="3.90.1150.170">
    <property type="match status" value="1"/>
</dbReference>
<dbReference type="Proteomes" id="UP000502756">
    <property type="component" value="Chromosome"/>
</dbReference>
<dbReference type="InterPro" id="IPR002129">
    <property type="entry name" value="PyrdxlP-dep_de-COase"/>
</dbReference>
<comment type="similarity">
    <text evidence="2 7">Belongs to the group II decarboxylase family.</text>
</comment>
<evidence type="ECO:0000256" key="5">
    <source>
        <dbReference type="ARBA" id="ARBA00023239"/>
    </source>
</evidence>
<evidence type="ECO:0000256" key="2">
    <source>
        <dbReference type="ARBA" id="ARBA00009533"/>
    </source>
</evidence>
<protein>
    <submittedName>
        <fullName evidence="8">Pyridoxal-dependent decarboxylase</fullName>
    </submittedName>
</protein>
<proteinExistence type="inferred from homology"/>
<dbReference type="InterPro" id="IPR010977">
    <property type="entry name" value="Aromatic_deC"/>
</dbReference>
<comment type="cofactor">
    <cofactor evidence="1 6 7">
        <name>pyridoxal 5'-phosphate</name>
        <dbReference type="ChEBI" id="CHEBI:597326"/>
    </cofactor>
</comment>
<evidence type="ECO:0000313" key="8">
    <source>
        <dbReference type="EMBL" id="QJW90970.1"/>
    </source>
</evidence>
<reference evidence="8 9" key="1">
    <citation type="submission" date="2020-05" db="EMBL/GenBank/DDBJ databases">
        <title>Genome sequencing of Spirosoma sp. TS118.</title>
        <authorList>
            <person name="Lee J.-H."/>
            <person name="Jeong S."/>
            <person name="Zhao L."/>
            <person name="Jung J.-H."/>
            <person name="Kim M.-K."/>
            <person name="Lim S."/>
        </authorList>
    </citation>
    <scope>NUCLEOTIDE SEQUENCE [LARGE SCALE GENOMIC DNA]</scope>
    <source>
        <strain evidence="8 9">TS118</strain>
    </source>
</reference>
<evidence type="ECO:0000256" key="7">
    <source>
        <dbReference type="RuleBase" id="RU000382"/>
    </source>
</evidence>
<evidence type="ECO:0000256" key="4">
    <source>
        <dbReference type="ARBA" id="ARBA00022898"/>
    </source>
</evidence>
<feature type="modified residue" description="N6-(pyridoxal phosphate)lysine" evidence="6">
    <location>
        <position position="299"/>
    </location>
</feature>
<dbReference type="EMBL" id="CP053435">
    <property type="protein sequence ID" value="QJW90970.1"/>
    <property type="molecule type" value="Genomic_DNA"/>
</dbReference>
<dbReference type="PANTHER" id="PTHR45677">
    <property type="entry name" value="GLUTAMATE DECARBOXYLASE-RELATED"/>
    <property type="match status" value="1"/>
</dbReference>
<evidence type="ECO:0000256" key="1">
    <source>
        <dbReference type="ARBA" id="ARBA00001933"/>
    </source>
</evidence>
<name>A0A6M5YCF4_9BACT</name>
<dbReference type="SUPFAM" id="SSF53383">
    <property type="entry name" value="PLP-dependent transferases"/>
    <property type="match status" value="1"/>
</dbReference>
<evidence type="ECO:0000256" key="6">
    <source>
        <dbReference type="PIRSR" id="PIRSR602129-50"/>
    </source>
</evidence>
<dbReference type="InterPro" id="IPR015421">
    <property type="entry name" value="PyrdxlP-dep_Trfase_major"/>
</dbReference>